<proteinExistence type="predicted"/>
<dbReference type="PANTHER" id="PTHR38899:SF1">
    <property type="entry name" value="PROTEIN KINASE"/>
    <property type="match status" value="1"/>
</dbReference>
<evidence type="ECO:0000256" key="1">
    <source>
        <dbReference type="SAM" id="MobiDB-lite"/>
    </source>
</evidence>
<dbReference type="AlphaFoldDB" id="A0A7S1WEL9"/>
<organism evidence="3">
    <name type="scientific">Alexandrium catenella</name>
    <name type="common">Red tide dinoflagellate</name>
    <name type="synonym">Gonyaulax catenella</name>
    <dbReference type="NCBI Taxonomy" id="2925"/>
    <lineage>
        <taxon>Eukaryota</taxon>
        <taxon>Sar</taxon>
        <taxon>Alveolata</taxon>
        <taxon>Dinophyceae</taxon>
        <taxon>Gonyaulacales</taxon>
        <taxon>Pyrocystaceae</taxon>
        <taxon>Alexandrium</taxon>
    </lineage>
</organism>
<feature type="region of interest" description="Disordered" evidence="1">
    <location>
        <begin position="476"/>
        <end position="497"/>
    </location>
</feature>
<dbReference type="SUPFAM" id="SSF159034">
    <property type="entry name" value="Mib/herc2 domain-like"/>
    <property type="match status" value="1"/>
</dbReference>
<dbReference type="Gene3D" id="2.30.30.40">
    <property type="entry name" value="SH3 Domains"/>
    <property type="match status" value="1"/>
</dbReference>
<reference evidence="3" key="1">
    <citation type="submission" date="2021-01" db="EMBL/GenBank/DDBJ databases">
        <authorList>
            <person name="Corre E."/>
            <person name="Pelletier E."/>
            <person name="Niang G."/>
            <person name="Scheremetjew M."/>
            <person name="Finn R."/>
            <person name="Kale V."/>
            <person name="Holt S."/>
            <person name="Cochrane G."/>
            <person name="Meng A."/>
            <person name="Brown T."/>
            <person name="Cohen L."/>
        </authorList>
    </citation>
    <scope>NUCLEOTIDE SEQUENCE</scope>
    <source>
        <strain evidence="3">OF101</strain>
    </source>
</reference>
<sequence>MLWVNCCRIVHTKDVQDVSAVSEVPYRKKFPKPLNPHGRSVNVGIGSLAAGEITLAEVLPPASAFKSHDPGVSGAQAGLDPNSGDELMPYRRQKTSNVREFGRRRSIECMEGYLVGGAQDGVPETPQDQQDIAVSDHVVRGPDWCWGDEDGGTGCTGSVIAIDLRSRTVQVSWRATSRTYKHYRCGDRRDLVLAPKNPESEEMMGHNSSKASSLLRANTKDLFAHPTQTFIVLDWDDTLFPTTYVRDDLGLCWQTPMRNQRLDPKEKAEVSRNLQRCAENCCSLLRAAVSFGKVVLVTLAKSPWVTVSCDHFFPAVGCLIQELGVPIIYAQEGSQVEYNKAEMTTSESIEKHWSMVKGKAISKEIGTFYSQYAGQSWKNIISIGDSDFERLGTMQATEGYMKQTGISRSKTVEVSGHVYKVRTKTFKMLDQPSVDELTVELAMVQKWLPLMIQLDSSFDVNLDDLEDPATLRRIERTLRGQQRMSERSENGTGRTGA</sequence>
<name>A0A7S1WEL9_ALECA</name>
<dbReference type="EMBL" id="HBGE01068049">
    <property type="protein sequence ID" value="CAD9164041.1"/>
    <property type="molecule type" value="Transcribed_RNA"/>
</dbReference>
<dbReference type="Pfam" id="PF06701">
    <property type="entry name" value="MIB_HERC2"/>
    <property type="match status" value="1"/>
</dbReference>
<dbReference type="PANTHER" id="PTHR38899">
    <property type="entry name" value="DOMAIN OOKINETE PROTEIN, PUTATIVE-RELATED"/>
    <property type="match status" value="1"/>
</dbReference>
<feature type="domain" description="MIB/HERC2" evidence="2">
    <location>
        <begin position="124"/>
        <end position="197"/>
    </location>
</feature>
<evidence type="ECO:0000313" key="3">
    <source>
        <dbReference type="EMBL" id="CAD9164041.1"/>
    </source>
</evidence>
<accession>A0A7S1WEL9</accession>
<dbReference type="GO" id="GO:0016567">
    <property type="term" value="P:protein ubiquitination"/>
    <property type="evidence" value="ECO:0007669"/>
    <property type="project" value="InterPro"/>
</dbReference>
<gene>
    <name evidence="3" type="ORF">ACAT0790_LOCUS40807</name>
</gene>
<dbReference type="InterPro" id="IPR010606">
    <property type="entry name" value="Mib_Herc2"/>
</dbReference>
<feature type="compositionally biased region" description="Basic and acidic residues" evidence="1">
    <location>
        <begin position="476"/>
        <end position="489"/>
    </location>
</feature>
<protein>
    <recommendedName>
        <fullName evidence="2">MIB/HERC2 domain-containing protein</fullName>
    </recommendedName>
</protein>
<dbReference type="PROSITE" id="PS51416">
    <property type="entry name" value="MIB_HERC2"/>
    <property type="match status" value="1"/>
</dbReference>
<dbReference type="GO" id="GO:0046872">
    <property type="term" value="F:metal ion binding"/>
    <property type="evidence" value="ECO:0007669"/>
    <property type="project" value="InterPro"/>
</dbReference>
<evidence type="ECO:0000259" key="2">
    <source>
        <dbReference type="PROSITE" id="PS51416"/>
    </source>
</evidence>
<dbReference type="GO" id="GO:0004842">
    <property type="term" value="F:ubiquitin-protein transferase activity"/>
    <property type="evidence" value="ECO:0007669"/>
    <property type="project" value="InterPro"/>
</dbReference>
<dbReference type="InterPro" id="IPR037252">
    <property type="entry name" value="Mib_Herc2_sf"/>
</dbReference>
<feature type="region of interest" description="Disordered" evidence="1">
    <location>
        <begin position="67"/>
        <end position="89"/>
    </location>
</feature>